<accession>A0A9J6D4U6</accession>
<evidence type="ECO:0000313" key="1">
    <source>
        <dbReference type="EMBL" id="KAH8009069.1"/>
    </source>
</evidence>
<comment type="caution">
    <text evidence="1">The sequence shown here is derived from an EMBL/GenBank/DDBJ whole genome shotgun (WGS) entry which is preliminary data.</text>
</comment>
<dbReference type="EMBL" id="JABSTU010000011">
    <property type="protein sequence ID" value="KAH8009069.1"/>
    <property type="molecule type" value="Genomic_DNA"/>
</dbReference>
<name>A0A9J6D4U6_RHIMP</name>
<dbReference type="AlphaFoldDB" id="A0A9J6D4U6"/>
<evidence type="ECO:0000313" key="2">
    <source>
        <dbReference type="Proteomes" id="UP000821866"/>
    </source>
</evidence>
<dbReference type="Gene3D" id="3.40.390.10">
    <property type="entry name" value="Collagenase (Catalytic Domain)"/>
    <property type="match status" value="1"/>
</dbReference>
<protein>
    <submittedName>
        <fullName evidence="1">Uncharacterized protein</fullName>
    </submittedName>
</protein>
<keyword evidence="2" id="KW-1185">Reference proteome</keyword>
<organism evidence="1 2">
    <name type="scientific">Rhipicephalus microplus</name>
    <name type="common">Cattle tick</name>
    <name type="synonym">Boophilus microplus</name>
    <dbReference type="NCBI Taxonomy" id="6941"/>
    <lineage>
        <taxon>Eukaryota</taxon>
        <taxon>Metazoa</taxon>
        <taxon>Ecdysozoa</taxon>
        <taxon>Arthropoda</taxon>
        <taxon>Chelicerata</taxon>
        <taxon>Arachnida</taxon>
        <taxon>Acari</taxon>
        <taxon>Parasitiformes</taxon>
        <taxon>Ixodida</taxon>
        <taxon>Ixodoidea</taxon>
        <taxon>Ixodidae</taxon>
        <taxon>Rhipicephalinae</taxon>
        <taxon>Rhipicephalus</taxon>
        <taxon>Boophilus</taxon>
    </lineage>
</organism>
<dbReference type="InterPro" id="IPR042089">
    <property type="entry name" value="Peptidase_M13_dom_2"/>
</dbReference>
<sequence>MEKLLLSSRSERYSSLGRRSSLLRSRRSSSIRISRRRSLEKWTARSLASPIRQTSGNCGTTLFCSAAFAAAATGLGAYLILCYYSSFCRRPAHKEPGHKENIKPLLQMIWTTANMSLNPCADFYKYACYHYHHSAKEDIAFQHPLANRMIQGLSQNHAGRALLNYHKVCLTVQWNSRDAVNSAVRAVLEIVYVESAKVTPLRMFVLMLKLNLAYDLHIDPSIYLDQSGSAVPHNAINSGDAGQLEGLDQPSTLFLVANTQRSCLMSSFAEKTKATYSDVVQELASVMGANVTFPDFVNLSVNLCSVASNTSEFVESRRTILNRLIPGVSSMRWVDVVKGFSGSKLGDWVIHSSMDVLRHRFTVLTDKNTQPIALAFVLARATVELIRDKSSNVPARPSHEYCEMTTSQLLPLWVLNVLLSFSAKTEHNQVVFSIFDSLEETIQKELTEMLLPEDVSRAKRELQKIRPLLPYHIYPLDTEIPRLSDNHFKNILLVREYRLTSSLYRTPSGIPGSTANSITLLCPTLTPGYITIPLGLYKVAKLKPFMPLQPMALIGLLVADNMWSALFQANLTDAGKKAMSELRCKHIYVNQENTFQRSLKWPLRALVSCVRAIGASDWHKKSIIWGQWSTSLSQIFYHLAVIYFYCQDSAQAPKLATSDVTRFLNAVNDFVEAFGCPRRHKLQPICPKRVHPFPAGRHRPLDELVNHAV</sequence>
<gene>
    <name evidence="1" type="ORF">HPB51_010259</name>
</gene>
<dbReference type="GO" id="GO:0008237">
    <property type="term" value="F:metallopeptidase activity"/>
    <property type="evidence" value="ECO:0007669"/>
    <property type="project" value="InterPro"/>
</dbReference>
<dbReference type="Proteomes" id="UP000821866">
    <property type="component" value="Chromosome 9"/>
</dbReference>
<reference evidence="1" key="1">
    <citation type="journal article" date="2020" name="Cell">
        <title>Large-Scale Comparative Analyses of Tick Genomes Elucidate Their Genetic Diversity and Vector Capacities.</title>
        <authorList>
            <consortium name="Tick Genome and Microbiome Consortium (TIGMIC)"/>
            <person name="Jia N."/>
            <person name="Wang J."/>
            <person name="Shi W."/>
            <person name="Du L."/>
            <person name="Sun Y."/>
            <person name="Zhan W."/>
            <person name="Jiang J.F."/>
            <person name="Wang Q."/>
            <person name="Zhang B."/>
            <person name="Ji P."/>
            <person name="Bell-Sakyi L."/>
            <person name="Cui X.M."/>
            <person name="Yuan T.T."/>
            <person name="Jiang B.G."/>
            <person name="Yang W.F."/>
            <person name="Lam T.T."/>
            <person name="Chang Q.C."/>
            <person name="Ding S.J."/>
            <person name="Wang X.J."/>
            <person name="Zhu J.G."/>
            <person name="Ruan X.D."/>
            <person name="Zhao L."/>
            <person name="Wei J.T."/>
            <person name="Ye R.Z."/>
            <person name="Que T.C."/>
            <person name="Du C.H."/>
            <person name="Zhou Y.H."/>
            <person name="Cheng J.X."/>
            <person name="Dai P.F."/>
            <person name="Guo W.B."/>
            <person name="Han X.H."/>
            <person name="Huang E.J."/>
            <person name="Li L.F."/>
            <person name="Wei W."/>
            <person name="Gao Y.C."/>
            <person name="Liu J.Z."/>
            <person name="Shao H.Z."/>
            <person name="Wang X."/>
            <person name="Wang C.C."/>
            <person name="Yang T.C."/>
            <person name="Huo Q.B."/>
            <person name="Li W."/>
            <person name="Chen H.Y."/>
            <person name="Chen S.E."/>
            <person name="Zhou L.G."/>
            <person name="Ni X.B."/>
            <person name="Tian J.H."/>
            <person name="Sheng Y."/>
            <person name="Liu T."/>
            <person name="Pan Y.S."/>
            <person name="Xia L.Y."/>
            <person name="Li J."/>
            <person name="Zhao F."/>
            <person name="Cao W.C."/>
        </authorList>
    </citation>
    <scope>NUCLEOTIDE SEQUENCE</scope>
    <source>
        <strain evidence="1">Rmic-2018</strain>
    </source>
</reference>
<dbReference type="InterPro" id="IPR024079">
    <property type="entry name" value="MetalloPept_cat_dom_sf"/>
</dbReference>
<proteinExistence type="predicted"/>
<reference evidence="1" key="2">
    <citation type="submission" date="2021-09" db="EMBL/GenBank/DDBJ databases">
        <authorList>
            <person name="Jia N."/>
            <person name="Wang J."/>
            <person name="Shi W."/>
            <person name="Du L."/>
            <person name="Sun Y."/>
            <person name="Zhan W."/>
            <person name="Jiang J."/>
            <person name="Wang Q."/>
            <person name="Zhang B."/>
            <person name="Ji P."/>
            <person name="Sakyi L.B."/>
            <person name="Cui X."/>
            <person name="Yuan T."/>
            <person name="Jiang B."/>
            <person name="Yang W."/>
            <person name="Lam T.T.-Y."/>
            <person name="Chang Q."/>
            <person name="Ding S."/>
            <person name="Wang X."/>
            <person name="Zhu J."/>
            <person name="Ruan X."/>
            <person name="Zhao L."/>
            <person name="Wei J."/>
            <person name="Que T."/>
            <person name="Du C."/>
            <person name="Cheng J."/>
            <person name="Dai P."/>
            <person name="Han X."/>
            <person name="Huang E."/>
            <person name="Gao Y."/>
            <person name="Liu J."/>
            <person name="Shao H."/>
            <person name="Ye R."/>
            <person name="Li L."/>
            <person name="Wei W."/>
            <person name="Wang X."/>
            <person name="Wang C."/>
            <person name="Huo Q."/>
            <person name="Li W."/>
            <person name="Guo W."/>
            <person name="Chen H."/>
            <person name="Chen S."/>
            <person name="Zhou L."/>
            <person name="Zhou L."/>
            <person name="Ni X."/>
            <person name="Tian J."/>
            <person name="Zhou Y."/>
            <person name="Sheng Y."/>
            <person name="Liu T."/>
            <person name="Pan Y."/>
            <person name="Xia L."/>
            <person name="Li J."/>
            <person name="Zhao F."/>
            <person name="Cao W."/>
        </authorList>
    </citation>
    <scope>NUCLEOTIDE SEQUENCE</scope>
    <source>
        <strain evidence="1">Rmic-2018</strain>
        <tissue evidence="1">Larvae</tissue>
    </source>
</reference>
<dbReference type="SUPFAM" id="SSF55486">
    <property type="entry name" value="Metalloproteases ('zincins'), catalytic domain"/>
    <property type="match status" value="1"/>
</dbReference>
<dbReference type="Gene3D" id="1.10.1380.10">
    <property type="entry name" value="Neutral endopeptidase , domain2"/>
    <property type="match status" value="1"/>
</dbReference>